<sequence length="99" mass="11208">MILGEKTADESVVVPREKTEEELRAEAEAEALARQLTLDEFKAQMAAKREEPQFNIRKAGEGTNDKQFGGKLVPLQREEIEEPQEEEIVVVVSACCWFD</sequence>
<dbReference type="Proteomes" id="UP000267096">
    <property type="component" value="Unassembled WGS sequence"/>
</dbReference>
<reference evidence="5" key="1">
    <citation type="submission" date="2017-02" db="UniProtKB">
        <authorList>
            <consortium name="WormBaseParasite"/>
        </authorList>
    </citation>
    <scope>IDENTIFICATION</scope>
</reference>
<gene>
    <name evidence="3" type="ORF">ASIM_LOCUS9370</name>
</gene>
<organism evidence="5">
    <name type="scientific">Anisakis simplex</name>
    <name type="common">Herring worm</name>
    <dbReference type="NCBI Taxonomy" id="6269"/>
    <lineage>
        <taxon>Eukaryota</taxon>
        <taxon>Metazoa</taxon>
        <taxon>Ecdysozoa</taxon>
        <taxon>Nematoda</taxon>
        <taxon>Chromadorea</taxon>
        <taxon>Rhabditida</taxon>
        <taxon>Spirurina</taxon>
        <taxon>Ascaridomorpha</taxon>
        <taxon>Ascaridoidea</taxon>
        <taxon>Anisakidae</taxon>
        <taxon>Anisakis</taxon>
        <taxon>Anisakis simplex complex</taxon>
    </lineage>
</organism>
<dbReference type="Pfam" id="PF04774">
    <property type="entry name" value="HABP4_PAI-RBP1"/>
    <property type="match status" value="1"/>
</dbReference>
<keyword evidence="4" id="KW-1185">Reference proteome</keyword>
<evidence type="ECO:0000313" key="4">
    <source>
        <dbReference type="Proteomes" id="UP000267096"/>
    </source>
</evidence>
<feature type="domain" description="Hyaluronan/mRNA-binding protein" evidence="2">
    <location>
        <begin position="17"/>
        <end position="61"/>
    </location>
</feature>
<proteinExistence type="predicted"/>
<dbReference type="OrthoDB" id="6022699at2759"/>
<evidence type="ECO:0000313" key="5">
    <source>
        <dbReference type="WBParaSite" id="ASIM_0000964101-mRNA-1"/>
    </source>
</evidence>
<protein>
    <submittedName>
        <fullName evidence="5">HABP4_PAI-RBP1 domain-containing protein</fullName>
    </submittedName>
</protein>
<name>A0A0M3JPP2_ANISI</name>
<evidence type="ECO:0000256" key="1">
    <source>
        <dbReference type="SAM" id="MobiDB-lite"/>
    </source>
</evidence>
<dbReference type="AlphaFoldDB" id="A0A0M3JPP2"/>
<dbReference type="EMBL" id="UYRR01028352">
    <property type="protein sequence ID" value="VDK38895.1"/>
    <property type="molecule type" value="Genomic_DNA"/>
</dbReference>
<reference evidence="3 4" key="2">
    <citation type="submission" date="2018-11" db="EMBL/GenBank/DDBJ databases">
        <authorList>
            <consortium name="Pathogen Informatics"/>
        </authorList>
    </citation>
    <scope>NUCLEOTIDE SEQUENCE [LARGE SCALE GENOMIC DNA]</scope>
</reference>
<dbReference type="InterPro" id="IPR006861">
    <property type="entry name" value="HABP4_PAIRBP1-bd"/>
</dbReference>
<accession>A0A0M3JPP2</accession>
<evidence type="ECO:0000313" key="3">
    <source>
        <dbReference type="EMBL" id="VDK38895.1"/>
    </source>
</evidence>
<dbReference type="WBParaSite" id="ASIM_0000964101-mRNA-1">
    <property type="protein sequence ID" value="ASIM_0000964101-mRNA-1"/>
    <property type="gene ID" value="ASIM_0000964101"/>
</dbReference>
<evidence type="ECO:0000259" key="2">
    <source>
        <dbReference type="Pfam" id="PF04774"/>
    </source>
</evidence>
<feature type="region of interest" description="Disordered" evidence="1">
    <location>
        <begin position="1"/>
        <end position="20"/>
    </location>
</feature>